<evidence type="ECO:0000256" key="2">
    <source>
        <dbReference type="ARBA" id="ARBA00004141"/>
    </source>
</evidence>
<evidence type="ECO:0000256" key="9">
    <source>
        <dbReference type="ARBA" id="ARBA00023004"/>
    </source>
</evidence>
<keyword evidence="6" id="KW-0479">Metal-binding</keyword>
<keyword evidence="4" id="KW-0349">Heme</keyword>
<feature type="domain" description="Cytochrome b561" evidence="12">
    <location>
        <begin position="44"/>
        <end position="71"/>
    </location>
</feature>
<evidence type="ECO:0000313" key="13">
    <source>
        <dbReference type="EMBL" id="GFP94570.1"/>
    </source>
</evidence>
<evidence type="ECO:0000256" key="4">
    <source>
        <dbReference type="ARBA" id="ARBA00022617"/>
    </source>
</evidence>
<reference evidence="13" key="1">
    <citation type="submission" date="2020-07" db="EMBL/GenBank/DDBJ databases">
        <title>Ethylene signaling mediates host invasion by parasitic plants.</title>
        <authorList>
            <person name="Yoshida S."/>
        </authorList>
    </citation>
    <scope>NUCLEOTIDE SEQUENCE</scope>
    <source>
        <strain evidence="13">Okayama</strain>
    </source>
</reference>
<organism evidence="13 14">
    <name type="scientific">Phtheirospermum japonicum</name>
    <dbReference type="NCBI Taxonomy" id="374723"/>
    <lineage>
        <taxon>Eukaryota</taxon>
        <taxon>Viridiplantae</taxon>
        <taxon>Streptophyta</taxon>
        <taxon>Embryophyta</taxon>
        <taxon>Tracheophyta</taxon>
        <taxon>Spermatophyta</taxon>
        <taxon>Magnoliopsida</taxon>
        <taxon>eudicotyledons</taxon>
        <taxon>Gunneridae</taxon>
        <taxon>Pentapetalae</taxon>
        <taxon>asterids</taxon>
        <taxon>lamiids</taxon>
        <taxon>Lamiales</taxon>
        <taxon>Orobanchaceae</taxon>
        <taxon>Orobanchaceae incertae sedis</taxon>
        <taxon>Phtheirospermum</taxon>
    </lineage>
</organism>
<comment type="subcellular location">
    <subcellularLocation>
        <location evidence="2">Membrane</location>
        <topology evidence="2">Multi-pass membrane protein</topology>
    </subcellularLocation>
</comment>
<keyword evidence="14" id="KW-1185">Reference proteome</keyword>
<feature type="non-terminal residue" evidence="13">
    <location>
        <position position="1"/>
    </location>
</feature>
<gene>
    <name evidence="13" type="ORF">PHJA_001601400</name>
</gene>
<dbReference type="PANTHER" id="PTHR10106:SF41">
    <property type="entry name" value="TRANSMEMBRANE ASCORBATE FERRIREDUCTASE 4-RELATED"/>
    <property type="match status" value="1"/>
</dbReference>
<keyword evidence="5 11" id="KW-0812">Transmembrane</keyword>
<protein>
    <submittedName>
        <fullName evidence="13">Probable transmembrane ascorbate ferrireductase 4</fullName>
    </submittedName>
</protein>
<evidence type="ECO:0000256" key="1">
    <source>
        <dbReference type="ARBA" id="ARBA00001970"/>
    </source>
</evidence>
<evidence type="ECO:0000256" key="8">
    <source>
        <dbReference type="ARBA" id="ARBA00022989"/>
    </source>
</evidence>
<evidence type="ECO:0000256" key="6">
    <source>
        <dbReference type="ARBA" id="ARBA00022723"/>
    </source>
</evidence>
<evidence type="ECO:0000259" key="12">
    <source>
        <dbReference type="Pfam" id="PF03188"/>
    </source>
</evidence>
<dbReference type="InterPro" id="IPR006593">
    <property type="entry name" value="Cyt_b561/ferric_Rdtase_TM"/>
</dbReference>
<keyword evidence="9" id="KW-0408">Iron</keyword>
<dbReference type="Proteomes" id="UP000653305">
    <property type="component" value="Unassembled WGS sequence"/>
</dbReference>
<feature type="transmembrane region" description="Helical" evidence="11">
    <location>
        <begin position="46"/>
        <end position="70"/>
    </location>
</feature>
<feature type="transmembrane region" description="Helical" evidence="11">
    <location>
        <begin position="102"/>
        <end position="123"/>
    </location>
</feature>
<feature type="transmembrane region" description="Helical" evidence="11">
    <location>
        <begin position="6"/>
        <end position="25"/>
    </location>
</feature>
<comment type="cofactor">
    <cofactor evidence="1">
        <name>heme b</name>
        <dbReference type="ChEBI" id="CHEBI:60344"/>
    </cofactor>
</comment>
<dbReference type="EMBL" id="BMAC01000357">
    <property type="protein sequence ID" value="GFP94570.1"/>
    <property type="molecule type" value="Genomic_DNA"/>
</dbReference>
<dbReference type="GO" id="GO:0016491">
    <property type="term" value="F:oxidoreductase activity"/>
    <property type="evidence" value="ECO:0007669"/>
    <property type="project" value="InterPro"/>
</dbReference>
<accession>A0A830C4K6</accession>
<name>A0A830C4K6_9LAMI</name>
<dbReference type="InterPro" id="IPR043205">
    <property type="entry name" value="CYB561/CYBRD1-like"/>
</dbReference>
<comment type="caution">
    <text evidence="13">The sequence shown here is derived from an EMBL/GenBank/DDBJ whole genome shotgun (WGS) entry which is preliminary data.</text>
</comment>
<keyword evidence="7" id="KW-0249">Electron transport</keyword>
<proteinExistence type="predicted"/>
<dbReference type="PANTHER" id="PTHR10106">
    <property type="entry name" value="CYTOCHROME B561-RELATED"/>
    <property type="match status" value="1"/>
</dbReference>
<dbReference type="OrthoDB" id="907479at2759"/>
<evidence type="ECO:0000313" key="14">
    <source>
        <dbReference type="Proteomes" id="UP000653305"/>
    </source>
</evidence>
<evidence type="ECO:0000256" key="11">
    <source>
        <dbReference type="SAM" id="Phobius"/>
    </source>
</evidence>
<keyword evidence="8 11" id="KW-1133">Transmembrane helix</keyword>
<dbReference type="AlphaFoldDB" id="A0A830C4K6"/>
<evidence type="ECO:0000256" key="5">
    <source>
        <dbReference type="ARBA" id="ARBA00022692"/>
    </source>
</evidence>
<dbReference type="Pfam" id="PF03188">
    <property type="entry name" value="Cytochrom_B561"/>
    <property type="match status" value="1"/>
</dbReference>
<feature type="transmembrane region" description="Helical" evidence="11">
    <location>
        <begin position="76"/>
        <end position="95"/>
    </location>
</feature>
<keyword evidence="10 11" id="KW-0472">Membrane</keyword>
<keyword evidence="3" id="KW-0813">Transport</keyword>
<dbReference type="GO" id="GO:0016020">
    <property type="term" value="C:membrane"/>
    <property type="evidence" value="ECO:0007669"/>
    <property type="project" value="UniProtKB-SubCell"/>
</dbReference>
<evidence type="ECO:0000256" key="10">
    <source>
        <dbReference type="ARBA" id="ARBA00023136"/>
    </source>
</evidence>
<evidence type="ECO:0000256" key="7">
    <source>
        <dbReference type="ARBA" id="ARBA00022982"/>
    </source>
</evidence>
<evidence type="ECO:0000256" key="3">
    <source>
        <dbReference type="ARBA" id="ARBA00022448"/>
    </source>
</evidence>
<dbReference type="Gene3D" id="1.20.120.1770">
    <property type="match status" value="1"/>
</dbReference>
<sequence length="129" mass="14363">FSVLFFARFSACLVAVLVIIWALHFQNSFIPQNPSQEGLIYSVLHPLLMVIGFILISGEAILVAQLVAWIKKFEEISAPLSSKVLLWLVAFLGFGPNFMGKMGLYLIFTVCILGWVWSVFTMFCGSGLL</sequence>
<dbReference type="GO" id="GO:0046872">
    <property type="term" value="F:metal ion binding"/>
    <property type="evidence" value="ECO:0007669"/>
    <property type="project" value="UniProtKB-KW"/>
</dbReference>